<reference evidence="2" key="1">
    <citation type="submission" date="2017-04" db="EMBL/GenBank/DDBJ databases">
        <title>Function of individual gut microbiota members based on whole genome sequencing of pure cultures obtained from chicken caecum.</title>
        <authorList>
            <person name="Medvecky M."/>
            <person name="Cejkova D."/>
            <person name="Polansky O."/>
            <person name="Karasova D."/>
            <person name="Kubasova T."/>
            <person name="Cizek A."/>
            <person name="Rychlik I."/>
        </authorList>
    </citation>
    <scope>NUCLEOTIDE SEQUENCE [LARGE SCALE GENOMIC DNA]</scope>
    <source>
        <strain evidence="2">An43</strain>
    </source>
</reference>
<accession>A0A1Y3YPC8</accession>
<name>A0A1Y3YPC8_9BACE</name>
<dbReference type="EMBL" id="NFII01000037">
    <property type="protein sequence ID" value="OUN96120.1"/>
    <property type="molecule type" value="Genomic_DNA"/>
</dbReference>
<evidence type="ECO:0008006" key="3">
    <source>
        <dbReference type="Google" id="ProtNLM"/>
    </source>
</evidence>
<dbReference type="RefSeq" id="WP_420896510.1">
    <property type="nucleotide sequence ID" value="NZ_NFII01000037.1"/>
</dbReference>
<evidence type="ECO:0000313" key="1">
    <source>
        <dbReference type="EMBL" id="OUN96120.1"/>
    </source>
</evidence>
<dbReference type="Proteomes" id="UP000195386">
    <property type="component" value="Unassembled WGS sequence"/>
</dbReference>
<feature type="non-terminal residue" evidence="1">
    <location>
        <position position="1"/>
    </location>
</feature>
<organism evidence="1 2">
    <name type="scientific">Bacteroides clarus</name>
    <dbReference type="NCBI Taxonomy" id="626929"/>
    <lineage>
        <taxon>Bacteria</taxon>
        <taxon>Pseudomonadati</taxon>
        <taxon>Bacteroidota</taxon>
        <taxon>Bacteroidia</taxon>
        <taxon>Bacteroidales</taxon>
        <taxon>Bacteroidaceae</taxon>
        <taxon>Bacteroides</taxon>
    </lineage>
</organism>
<gene>
    <name evidence="1" type="ORF">B5F97_17845</name>
</gene>
<proteinExistence type="predicted"/>
<dbReference type="AlphaFoldDB" id="A0A1Y3YPC8"/>
<protein>
    <recommendedName>
        <fullName evidence="3">Transposase</fullName>
    </recommendedName>
</protein>
<sequence length="83" mass="9307">SSSSSSHSLESKGFLPAVYIRDFPIRDRKVSLCVRRRKWLDTETGSIICNSFELTARGTRHSKEFASFLKGLLGEIPDYGPLS</sequence>
<comment type="caution">
    <text evidence="1">The sequence shown here is derived from an EMBL/GenBank/DDBJ whole genome shotgun (WGS) entry which is preliminary data.</text>
</comment>
<evidence type="ECO:0000313" key="2">
    <source>
        <dbReference type="Proteomes" id="UP000195386"/>
    </source>
</evidence>